<evidence type="ECO:0000313" key="3">
    <source>
        <dbReference type="EMBL" id="QWZ10599.1"/>
    </source>
</evidence>
<dbReference type="PANTHER" id="PTHR42678:SF34">
    <property type="entry name" value="OS04G0183300 PROTEIN"/>
    <property type="match status" value="1"/>
</dbReference>
<evidence type="ECO:0000313" key="4">
    <source>
        <dbReference type="Proteomes" id="UP000683575"/>
    </source>
</evidence>
<gene>
    <name evidence="3" type="ORF">KRR39_15020</name>
</gene>
<feature type="compositionally biased region" description="Basic and acidic residues" evidence="1">
    <location>
        <begin position="15"/>
        <end position="28"/>
    </location>
</feature>
<dbReference type="GO" id="GO:0004040">
    <property type="term" value="F:amidase activity"/>
    <property type="evidence" value="ECO:0007669"/>
    <property type="project" value="UniProtKB-EC"/>
</dbReference>
<dbReference type="InterPro" id="IPR023631">
    <property type="entry name" value="Amidase_dom"/>
</dbReference>
<name>A0A975T485_9ACTN</name>
<keyword evidence="3" id="KW-0378">Hydrolase</keyword>
<proteinExistence type="predicted"/>
<organism evidence="3 4">
    <name type="scientific">Nocardioides panacis</name>
    <dbReference type="NCBI Taxonomy" id="2849501"/>
    <lineage>
        <taxon>Bacteria</taxon>
        <taxon>Bacillati</taxon>
        <taxon>Actinomycetota</taxon>
        <taxon>Actinomycetes</taxon>
        <taxon>Propionibacteriales</taxon>
        <taxon>Nocardioidaceae</taxon>
        <taxon>Nocardioides</taxon>
    </lineage>
</organism>
<sequence length="447" mass="46004">MVAAVCTPDPAARTRARERDAETREGRSRGPLHGWPVLVKDNVDTADLPTTAGSLALAAQPNPARDAALVTRLREAGLVVLGKANLSEWANIRDEGSASGWSGYGGLTRNPYALNRSAGGSSSGSGAAVAAGITPLAVGTETDGSISCPAAFNGCVGIKPTVGLVPTDGVVPISRSQDSPGPMASTVRDAAALLGVLAGNGTDYASYAVDGRLAGKRIGVPRARYWGYSSHADGPAERAVQLLARQGATIVDGTDLTSMEEFDGHDELLVMLAELRSGLEGYLAGRPGDGPRTLADVVAWNRAHADVELQHFGQSLFEQALEGPGVGSREYAEARARCLRAGRDDGIDAVLRAHDLDALVTPSYGPAVPIDLVNPEAHTGSCTTPSAIAGYPLLTVPSGLSAGLPVAVSFWGTAASEPTLVEIAAGYEAARDRDTGPLPAPTFPTFV</sequence>
<keyword evidence="4" id="KW-1185">Reference proteome</keyword>
<dbReference type="AlphaFoldDB" id="A0A975T485"/>
<reference evidence="3" key="1">
    <citation type="submission" date="2021-06" db="EMBL/GenBank/DDBJ databases">
        <title>Complete genome sequence of Nocardioides sp. G188.</title>
        <authorList>
            <person name="Im W.-T."/>
        </authorList>
    </citation>
    <scope>NUCLEOTIDE SEQUENCE</scope>
    <source>
        <strain evidence="3">G188</strain>
    </source>
</reference>
<evidence type="ECO:0000259" key="2">
    <source>
        <dbReference type="Pfam" id="PF01425"/>
    </source>
</evidence>
<dbReference type="Pfam" id="PF01425">
    <property type="entry name" value="Amidase"/>
    <property type="match status" value="1"/>
</dbReference>
<dbReference type="KEGG" id="nps:KRR39_15020"/>
<feature type="domain" description="Amidase" evidence="2">
    <location>
        <begin position="3"/>
        <end position="420"/>
    </location>
</feature>
<feature type="region of interest" description="Disordered" evidence="1">
    <location>
        <begin position="1"/>
        <end position="33"/>
    </location>
</feature>
<evidence type="ECO:0000256" key="1">
    <source>
        <dbReference type="SAM" id="MobiDB-lite"/>
    </source>
</evidence>
<dbReference type="Proteomes" id="UP000683575">
    <property type="component" value="Chromosome"/>
</dbReference>
<dbReference type="PANTHER" id="PTHR42678">
    <property type="entry name" value="AMIDASE"/>
    <property type="match status" value="1"/>
</dbReference>
<dbReference type="EC" id="3.5.1.4" evidence="3"/>
<protein>
    <submittedName>
        <fullName evidence="3">Amidase</fullName>
        <ecNumber evidence="3">3.5.1.4</ecNumber>
    </submittedName>
</protein>
<accession>A0A975T485</accession>
<dbReference type="EMBL" id="CP077062">
    <property type="protein sequence ID" value="QWZ10599.1"/>
    <property type="molecule type" value="Genomic_DNA"/>
</dbReference>